<evidence type="ECO:0000256" key="7">
    <source>
        <dbReference type="ARBA" id="ARBA00023136"/>
    </source>
</evidence>
<keyword evidence="4 8" id="KW-0812">Transmembrane</keyword>
<dbReference type="PANTHER" id="PTHR45667">
    <property type="entry name" value="S-ADENOSYLMETHIONINE MITOCHONDRIAL CARRIER PROTEIN"/>
    <property type="match status" value="1"/>
</dbReference>
<dbReference type="PROSITE" id="PS50920">
    <property type="entry name" value="SOLCAR"/>
    <property type="match status" value="1"/>
</dbReference>
<evidence type="ECO:0000313" key="12">
    <source>
        <dbReference type="RefSeq" id="XP_017873707.1"/>
    </source>
</evidence>
<evidence type="ECO:0000256" key="8">
    <source>
        <dbReference type="PROSITE-ProRule" id="PRU00282"/>
    </source>
</evidence>
<comment type="similarity">
    <text evidence="2 9">Belongs to the mitochondrial carrier (TC 2.A.29) family.</text>
</comment>
<dbReference type="RefSeq" id="XP_017873707.1">
    <property type="nucleotide sequence ID" value="XM_018018218.1"/>
</dbReference>
<dbReference type="InterPro" id="IPR023395">
    <property type="entry name" value="MCP_dom_sf"/>
</dbReference>
<keyword evidence="7 8" id="KW-0472">Membrane</keyword>
<dbReference type="Pfam" id="PF00153">
    <property type="entry name" value="Mito_carr"/>
    <property type="match status" value="1"/>
</dbReference>
<evidence type="ECO:0000256" key="6">
    <source>
        <dbReference type="ARBA" id="ARBA00022989"/>
    </source>
</evidence>
<evidence type="ECO:0000256" key="3">
    <source>
        <dbReference type="ARBA" id="ARBA00022448"/>
    </source>
</evidence>
<sequence>MAAELAPAALPAQIDMQEPVSKITFLHALVAGGVAGFVVDIALFPIDTVKTRLQSELGFWRSGGFRGIYKGLAPAAAGSAPTAALFFCAYECGKQLLSYASNTKDSPYVHMSAASSAEVLEFSLSYFCIS</sequence>
<proteinExistence type="inferred from homology"/>
<accession>A0ABM1Q2M1</accession>
<feature type="transmembrane region" description="Helical" evidence="10">
    <location>
        <begin position="25"/>
        <end position="46"/>
    </location>
</feature>
<evidence type="ECO:0000256" key="4">
    <source>
        <dbReference type="ARBA" id="ARBA00022692"/>
    </source>
</evidence>
<dbReference type="Gene3D" id="1.50.40.10">
    <property type="entry name" value="Mitochondrial carrier domain"/>
    <property type="match status" value="1"/>
</dbReference>
<keyword evidence="6 10" id="KW-1133">Transmembrane helix</keyword>
<dbReference type="GeneID" id="108621079"/>
<reference evidence="11" key="1">
    <citation type="journal article" date="1997" name="Nucleic Acids Res.">
        <title>tRNAscan-SE: a program for improved detection of transfer RNA genes in genomic sequence.</title>
        <authorList>
            <person name="Lowe T.M."/>
            <person name="Eddy S.R."/>
        </authorList>
    </citation>
    <scope>NUCLEOTIDE SEQUENCE [LARGE SCALE GENOMIC DNA]</scope>
</reference>
<evidence type="ECO:0000256" key="1">
    <source>
        <dbReference type="ARBA" id="ARBA00004141"/>
    </source>
</evidence>
<gene>
    <name evidence="12" type="primary">LOC108621079</name>
</gene>
<evidence type="ECO:0000313" key="11">
    <source>
        <dbReference type="Proteomes" id="UP000694904"/>
    </source>
</evidence>
<comment type="subcellular location">
    <subcellularLocation>
        <location evidence="1">Membrane</location>
        <topology evidence="1">Multi-pass membrane protein</topology>
    </subcellularLocation>
</comment>
<keyword evidence="5" id="KW-0677">Repeat</keyword>
<organism evidence="11 12">
    <name type="scientific">Drosophila arizonae</name>
    <name type="common">Fruit fly</name>
    <dbReference type="NCBI Taxonomy" id="7263"/>
    <lineage>
        <taxon>Eukaryota</taxon>
        <taxon>Metazoa</taxon>
        <taxon>Ecdysozoa</taxon>
        <taxon>Arthropoda</taxon>
        <taxon>Hexapoda</taxon>
        <taxon>Insecta</taxon>
        <taxon>Pterygota</taxon>
        <taxon>Neoptera</taxon>
        <taxon>Endopterygota</taxon>
        <taxon>Diptera</taxon>
        <taxon>Brachycera</taxon>
        <taxon>Muscomorpha</taxon>
        <taxon>Ephydroidea</taxon>
        <taxon>Drosophilidae</taxon>
        <taxon>Drosophila</taxon>
    </lineage>
</organism>
<name>A0ABM1Q2M1_DROAR</name>
<reference evidence="11" key="2">
    <citation type="journal article" date="2016" name="G3 (Bethesda)">
        <title>Genome Evolution in Three Species of Cactophilic Drosophila.</title>
        <authorList>
            <person name="Sanchez-Flores A."/>
            <person name="Penazola F."/>
            <person name="Carpinteyro-Ponce J."/>
            <person name="Nazario-Yepiz N."/>
            <person name="Abreu-Goodger C."/>
            <person name="Machado C.A."/>
            <person name="Markow T.A."/>
        </authorList>
    </citation>
    <scope>NUCLEOTIDE SEQUENCE [LARGE SCALE GENOMIC DNA]</scope>
</reference>
<evidence type="ECO:0000256" key="5">
    <source>
        <dbReference type="ARBA" id="ARBA00022737"/>
    </source>
</evidence>
<reference evidence="12" key="3">
    <citation type="submission" date="2025-08" db="UniProtKB">
        <authorList>
            <consortium name="RefSeq"/>
        </authorList>
    </citation>
    <scope>IDENTIFICATION</scope>
    <source>
        <tissue evidence="12">Whole organism</tissue>
    </source>
</reference>
<keyword evidence="11" id="KW-1185">Reference proteome</keyword>
<dbReference type="InterPro" id="IPR018108">
    <property type="entry name" value="MCP_transmembrane"/>
</dbReference>
<evidence type="ECO:0000256" key="2">
    <source>
        <dbReference type="ARBA" id="ARBA00006375"/>
    </source>
</evidence>
<dbReference type="SUPFAM" id="SSF103506">
    <property type="entry name" value="Mitochondrial carrier"/>
    <property type="match status" value="1"/>
</dbReference>
<protein>
    <submittedName>
        <fullName evidence="12">S-adenosylmethionine mitochondrial carrier protein homolog</fullName>
    </submittedName>
</protein>
<feature type="repeat" description="Solcar" evidence="8">
    <location>
        <begin position="23"/>
        <end position="96"/>
    </location>
</feature>
<dbReference type="Proteomes" id="UP000694904">
    <property type="component" value="Chromosome 2"/>
</dbReference>
<evidence type="ECO:0000256" key="10">
    <source>
        <dbReference type="SAM" id="Phobius"/>
    </source>
</evidence>
<keyword evidence="3 9" id="KW-0813">Transport</keyword>
<evidence type="ECO:0000256" key="9">
    <source>
        <dbReference type="RuleBase" id="RU000488"/>
    </source>
</evidence>